<evidence type="ECO:0000313" key="10">
    <source>
        <dbReference type="Proteomes" id="UP000887540"/>
    </source>
</evidence>
<evidence type="ECO:0000256" key="2">
    <source>
        <dbReference type="ARBA" id="ARBA00022741"/>
    </source>
</evidence>
<evidence type="ECO:0000256" key="6">
    <source>
        <dbReference type="RuleBase" id="RU000492"/>
    </source>
</evidence>
<dbReference type="SUPFAM" id="SSF52540">
    <property type="entry name" value="P-loop containing nucleoside triphosphate hydrolases"/>
    <property type="match status" value="1"/>
</dbReference>
<name>A0A914E9G3_9BILA</name>
<feature type="compositionally biased region" description="Polar residues" evidence="7">
    <location>
        <begin position="41"/>
        <end position="61"/>
    </location>
</feature>
<keyword evidence="4 6" id="KW-0347">Helicase</keyword>
<keyword evidence="3 6" id="KW-0378">Hydrolase</keyword>
<dbReference type="GO" id="GO:0016787">
    <property type="term" value="F:hydrolase activity"/>
    <property type="evidence" value="ECO:0007669"/>
    <property type="project" value="UniProtKB-KW"/>
</dbReference>
<feature type="compositionally biased region" description="Polar residues" evidence="7">
    <location>
        <begin position="138"/>
        <end position="161"/>
    </location>
</feature>
<keyword evidence="10" id="KW-1185">Reference proteome</keyword>
<evidence type="ECO:0000313" key="11">
    <source>
        <dbReference type="WBParaSite" id="ACRNAN_scaffold6666.g23833.t1"/>
    </source>
</evidence>
<keyword evidence="2 6" id="KW-0547">Nucleotide-binding</keyword>
<feature type="compositionally biased region" description="Low complexity" evidence="7">
    <location>
        <begin position="119"/>
        <end position="131"/>
    </location>
</feature>
<keyword evidence="5 6" id="KW-0067">ATP-binding</keyword>
<dbReference type="InterPro" id="IPR014001">
    <property type="entry name" value="Helicase_ATP-bd"/>
</dbReference>
<dbReference type="InterPro" id="IPR000629">
    <property type="entry name" value="RNA-helicase_DEAD-box_CS"/>
</dbReference>
<dbReference type="AlphaFoldDB" id="A0A914E9G3"/>
<evidence type="ECO:0000256" key="1">
    <source>
        <dbReference type="ARBA" id="ARBA00012552"/>
    </source>
</evidence>
<reference evidence="11" key="1">
    <citation type="submission" date="2022-11" db="UniProtKB">
        <authorList>
            <consortium name="WormBaseParasite"/>
        </authorList>
    </citation>
    <scope>IDENTIFICATION</scope>
</reference>
<comment type="similarity">
    <text evidence="6">Belongs to the DEAD box helicase family.</text>
</comment>
<dbReference type="InterPro" id="IPR027417">
    <property type="entry name" value="P-loop_NTPase"/>
</dbReference>
<evidence type="ECO:0000256" key="3">
    <source>
        <dbReference type="ARBA" id="ARBA00022801"/>
    </source>
</evidence>
<feature type="region of interest" description="Disordered" evidence="7">
    <location>
        <begin position="12"/>
        <end position="106"/>
    </location>
</feature>
<dbReference type="Proteomes" id="UP000887540">
    <property type="component" value="Unplaced"/>
</dbReference>
<dbReference type="Pfam" id="PF00271">
    <property type="entry name" value="Helicase_C"/>
    <property type="match status" value="1"/>
</dbReference>
<dbReference type="SMART" id="SM00490">
    <property type="entry name" value="HELICc"/>
    <property type="match status" value="1"/>
</dbReference>
<dbReference type="EC" id="3.6.4.13" evidence="1"/>
<feature type="region of interest" description="Disordered" evidence="7">
    <location>
        <begin position="620"/>
        <end position="648"/>
    </location>
</feature>
<proteinExistence type="inferred from homology"/>
<dbReference type="GO" id="GO:0003676">
    <property type="term" value="F:nucleic acid binding"/>
    <property type="evidence" value="ECO:0007669"/>
    <property type="project" value="InterPro"/>
</dbReference>
<dbReference type="WBParaSite" id="ACRNAN_scaffold6666.g23833.t1">
    <property type="protein sequence ID" value="ACRNAN_scaffold6666.g23833.t1"/>
    <property type="gene ID" value="ACRNAN_scaffold6666.g23833"/>
</dbReference>
<dbReference type="PANTHER" id="PTHR47958">
    <property type="entry name" value="ATP-DEPENDENT RNA HELICASE DBP3"/>
    <property type="match status" value="1"/>
</dbReference>
<organism evidence="10 11">
    <name type="scientific">Acrobeloides nanus</name>
    <dbReference type="NCBI Taxonomy" id="290746"/>
    <lineage>
        <taxon>Eukaryota</taxon>
        <taxon>Metazoa</taxon>
        <taxon>Ecdysozoa</taxon>
        <taxon>Nematoda</taxon>
        <taxon>Chromadorea</taxon>
        <taxon>Rhabditida</taxon>
        <taxon>Tylenchina</taxon>
        <taxon>Cephalobomorpha</taxon>
        <taxon>Cephaloboidea</taxon>
        <taxon>Cephalobidae</taxon>
        <taxon>Acrobeloides</taxon>
    </lineage>
</organism>
<dbReference type="Gene3D" id="3.40.50.300">
    <property type="entry name" value="P-loop containing nucleotide triphosphate hydrolases"/>
    <property type="match status" value="2"/>
</dbReference>
<dbReference type="Pfam" id="PF00270">
    <property type="entry name" value="DEAD"/>
    <property type="match status" value="1"/>
</dbReference>
<feature type="region of interest" description="Disordered" evidence="7">
    <location>
        <begin position="119"/>
        <end position="163"/>
    </location>
</feature>
<accession>A0A914E9G3</accession>
<evidence type="ECO:0000256" key="7">
    <source>
        <dbReference type="SAM" id="MobiDB-lite"/>
    </source>
</evidence>
<dbReference type="PROSITE" id="PS00039">
    <property type="entry name" value="DEAD_ATP_HELICASE"/>
    <property type="match status" value="1"/>
</dbReference>
<dbReference type="GO" id="GO:0043186">
    <property type="term" value="C:P granule"/>
    <property type="evidence" value="ECO:0007669"/>
    <property type="project" value="UniProtKB-ARBA"/>
</dbReference>
<feature type="domain" description="Helicase ATP-binding" evidence="8">
    <location>
        <begin position="262"/>
        <end position="444"/>
    </location>
</feature>
<dbReference type="InterPro" id="IPR011545">
    <property type="entry name" value="DEAD/DEAH_box_helicase_dom"/>
</dbReference>
<feature type="domain" description="Helicase C-terminal" evidence="9">
    <location>
        <begin position="472"/>
        <end position="614"/>
    </location>
</feature>
<evidence type="ECO:0000259" key="9">
    <source>
        <dbReference type="PROSITE" id="PS51194"/>
    </source>
</evidence>
<evidence type="ECO:0000256" key="5">
    <source>
        <dbReference type="ARBA" id="ARBA00022840"/>
    </source>
</evidence>
<dbReference type="SMART" id="SM00487">
    <property type="entry name" value="DEXDc"/>
    <property type="match status" value="1"/>
</dbReference>
<dbReference type="GO" id="GO:0005524">
    <property type="term" value="F:ATP binding"/>
    <property type="evidence" value="ECO:0007669"/>
    <property type="project" value="UniProtKB-KW"/>
</dbReference>
<evidence type="ECO:0000256" key="4">
    <source>
        <dbReference type="ARBA" id="ARBA00022806"/>
    </source>
</evidence>
<protein>
    <recommendedName>
        <fullName evidence="1">RNA helicase</fullName>
        <ecNumber evidence="1">3.6.4.13</ecNumber>
    </recommendedName>
</protein>
<dbReference type="PROSITE" id="PS51194">
    <property type="entry name" value="HELICASE_CTER"/>
    <property type="match status" value="1"/>
</dbReference>
<feature type="compositionally biased region" description="Polar residues" evidence="7">
    <location>
        <begin position="621"/>
        <end position="635"/>
    </location>
</feature>
<dbReference type="InterPro" id="IPR001650">
    <property type="entry name" value="Helicase_C-like"/>
</dbReference>
<dbReference type="CDD" id="cd18787">
    <property type="entry name" value="SF2_C_DEAD"/>
    <property type="match status" value="1"/>
</dbReference>
<sequence>MANLGKNLLLDAFGRPRTSGDDEDFGRTSNRGVGVRGQGNAAPSSDEWNSNWEAKNSTRRTFNNKESRGGSTNWTGREMTLFQDRGCGANDTNKWGSTEWNTETSNRGMHRERVNGANANRNWNNESSGNRWARESHGTGSNATSTWGQPEFGNENNSNRDAFSRGNCARAEMNVNDEATLRKPVSYVPEIRKVDELFEEDIANQELYQHVSEEDEPCTVTGGPEPTLIIDKWENSGLDKKLIANIFHCKYARPRKIQAFAIPLIIQGYDLMALAETGSGKTAAFMLPIIHYIMKNKPAGISDICSPYALILAPTRELAIQIYDQGRKFAEGTGISVAKAYGGYKPNANSAELQSGCDIICATLGRIKQFISNGDVFVKNIKFLVLDEADRFVGDSALLNDIETLSRIKGFPDKTKRQTLMFSATFEQRVQELTKGMLCKDYVSQHFLEVPHQLKKEKLYEILNLEVDEAKKIDPNNPKIRRTLVFVQLKRHTNLLALYLSNSGIPSTIINGDMDQELREIALKEFREYRTPILVATDVCARGIDIKDLDHVINYDLPSDATIYVHRIGRTGRLKEGTATSFFDNERDSALASRLVKHIRDVHQEPPEFLLKAADEGIMQQPDSGENHSNFTSVLPNPRPNNDWDSTW</sequence>
<evidence type="ECO:0000259" key="8">
    <source>
        <dbReference type="PROSITE" id="PS51192"/>
    </source>
</evidence>
<dbReference type="PROSITE" id="PS51192">
    <property type="entry name" value="HELICASE_ATP_BIND_1"/>
    <property type="match status" value="1"/>
</dbReference>
<feature type="compositionally biased region" description="Polar residues" evidence="7">
    <location>
        <begin position="90"/>
        <end position="106"/>
    </location>
</feature>
<dbReference type="GO" id="GO:0003724">
    <property type="term" value="F:RNA helicase activity"/>
    <property type="evidence" value="ECO:0007669"/>
    <property type="project" value="UniProtKB-EC"/>
</dbReference>